<feature type="region of interest" description="Disordered" evidence="1">
    <location>
        <begin position="1"/>
        <end position="23"/>
    </location>
</feature>
<gene>
    <name evidence="2" type="ORF">GGE06_007482</name>
</gene>
<keyword evidence="3" id="KW-1185">Reference proteome</keyword>
<dbReference type="EMBL" id="JACHJY010000013">
    <property type="protein sequence ID" value="MBB4986514.1"/>
    <property type="molecule type" value="Genomic_DNA"/>
</dbReference>
<evidence type="ECO:0000313" key="3">
    <source>
        <dbReference type="Proteomes" id="UP000582643"/>
    </source>
</evidence>
<accession>A0A7W7U7U1</accession>
<dbReference type="AlphaFoldDB" id="A0A7W7U7U1"/>
<proteinExistence type="predicted"/>
<reference evidence="2 3" key="1">
    <citation type="submission" date="2020-08" db="EMBL/GenBank/DDBJ databases">
        <title>Genomic Encyclopedia of Type Strains, Phase III (KMG-III): the genomes of soil and plant-associated and newly described type strains.</title>
        <authorList>
            <person name="Whitman W."/>
        </authorList>
    </citation>
    <scope>NUCLEOTIDE SEQUENCE [LARGE SCALE GENOMIC DNA]</scope>
    <source>
        <strain evidence="2 3">SFB5A</strain>
    </source>
</reference>
<name>A0A7W7U7U1_9ACTN</name>
<organism evidence="2 3">
    <name type="scientific">Streptomyces nymphaeiformis</name>
    <dbReference type="NCBI Taxonomy" id="2663842"/>
    <lineage>
        <taxon>Bacteria</taxon>
        <taxon>Bacillati</taxon>
        <taxon>Actinomycetota</taxon>
        <taxon>Actinomycetes</taxon>
        <taxon>Kitasatosporales</taxon>
        <taxon>Streptomycetaceae</taxon>
        <taxon>Streptomyces</taxon>
    </lineage>
</organism>
<comment type="caution">
    <text evidence="2">The sequence shown here is derived from an EMBL/GenBank/DDBJ whole genome shotgun (WGS) entry which is preliminary data.</text>
</comment>
<protein>
    <recommendedName>
        <fullName evidence="4">HNH endonuclease</fullName>
    </recommendedName>
</protein>
<evidence type="ECO:0000313" key="2">
    <source>
        <dbReference type="EMBL" id="MBB4986514.1"/>
    </source>
</evidence>
<sequence>MKTYRREHYNRNKQPYLDRAKDRNNKIRASTRKELLTYLAEHPCVDCGELDFRVLQFDHREPTQKARTISDMVRRATAWNTVLLEIEKCDVRCANCHVKRTAVQFGWWMDKLDVIDDD</sequence>
<evidence type="ECO:0000256" key="1">
    <source>
        <dbReference type="SAM" id="MobiDB-lite"/>
    </source>
</evidence>
<evidence type="ECO:0008006" key="4">
    <source>
        <dbReference type="Google" id="ProtNLM"/>
    </source>
</evidence>
<dbReference type="Proteomes" id="UP000582643">
    <property type="component" value="Unassembled WGS sequence"/>
</dbReference>